<dbReference type="InterPro" id="IPR003774">
    <property type="entry name" value="AlgH-like"/>
</dbReference>
<dbReference type="PANTHER" id="PTHR31984:SF17">
    <property type="entry name" value="TRANSCRIPTIONAL REGULATOR"/>
    <property type="match status" value="1"/>
</dbReference>
<evidence type="ECO:0000313" key="1">
    <source>
        <dbReference type="EMBL" id="MFD2599405.1"/>
    </source>
</evidence>
<evidence type="ECO:0000313" key="2">
    <source>
        <dbReference type="Proteomes" id="UP001597393"/>
    </source>
</evidence>
<reference evidence="2" key="1">
    <citation type="journal article" date="2019" name="Int. J. Syst. Evol. Microbiol.">
        <title>The Global Catalogue of Microorganisms (GCM) 10K type strain sequencing project: providing services to taxonomists for standard genome sequencing and annotation.</title>
        <authorList>
            <consortium name="The Broad Institute Genomics Platform"/>
            <consortium name="The Broad Institute Genome Sequencing Center for Infectious Disease"/>
            <person name="Wu L."/>
            <person name="Ma J."/>
        </authorList>
    </citation>
    <scope>NUCLEOTIDE SEQUENCE [LARGE SCALE GENOMIC DNA]</scope>
    <source>
        <strain evidence="2">KCTC 42248</strain>
    </source>
</reference>
<name>A0ABW5NKF7_9SPHI</name>
<accession>A0ABW5NKF7</accession>
<proteinExistence type="predicted"/>
<sequence>MFSEFEPKKGSLLVSEPFMLDQNFERSVILLCEHDAEDGTVGLILNHRSFMVLSDIVDEVQNATFPVYVGGPVEQNTLYFVHEAYEKLQSGTHIVDNLYWGGNFELLVDLINKEEIKPEQVKLFLGYSGWEVGQLEKEIQQNSWAVHNSYGTDLAFMTDGEDLWKHTLISLGPKYAHVANFPKRPEYN</sequence>
<dbReference type="SUPFAM" id="SSF143456">
    <property type="entry name" value="VC0467-like"/>
    <property type="match status" value="1"/>
</dbReference>
<keyword evidence="2" id="KW-1185">Reference proteome</keyword>
<dbReference type="PANTHER" id="PTHR31984">
    <property type="entry name" value="TRANSPORTER, PUTATIVE (DUF179)-RELATED"/>
    <property type="match status" value="1"/>
</dbReference>
<dbReference type="EMBL" id="JBHUMA010000006">
    <property type="protein sequence ID" value="MFD2599405.1"/>
    <property type="molecule type" value="Genomic_DNA"/>
</dbReference>
<dbReference type="Gene3D" id="3.40.1740.10">
    <property type="entry name" value="VC0467-like"/>
    <property type="match status" value="1"/>
</dbReference>
<protein>
    <submittedName>
        <fullName evidence="1">YqgE/AlgH family protein</fullName>
    </submittedName>
</protein>
<organism evidence="1 2">
    <name type="scientific">Sphingobacterium corticis</name>
    <dbReference type="NCBI Taxonomy" id="1812823"/>
    <lineage>
        <taxon>Bacteria</taxon>
        <taxon>Pseudomonadati</taxon>
        <taxon>Bacteroidota</taxon>
        <taxon>Sphingobacteriia</taxon>
        <taxon>Sphingobacteriales</taxon>
        <taxon>Sphingobacteriaceae</taxon>
        <taxon>Sphingobacterium</taxon>
    </lineage>
</organism>
<dbReference type="Pfam" id="PF02622">
    <property type="entry name" value="DUF179"/>
    <property type="match status" value="1"/>
</dbReference>
<comment type="caution">
    <text evidence="1">The sequence shown here is derived from an EMBL/GenBank/DDBJ whole genome shotgun (WGS) entry which is preliminary data.</text>
</comment>
<dbReference type="Proteomes" id="UP001597393">
    <property type="component" value="Unassembled WGS sequence"/>
</dbReference>
<gene>
    <name evidence="1" type="ORF">ACFSQ3_10615</name>
</gene>
<dbReference type="RefSeq" id="WP_380869531.1">
    <property type="nucleotide sequence ID" value="NZ_JBHUMA010000006.1"/>
</dbReference>